<comment type="caution">
    <text evidence="3">The sequence shown here is derived from an EMBL/GenBank/DDBJ whole genome shotgun (WGS) entry which is preliminary data.</text>
</comment>
<accession>A0A177AYP3</accession>
<feature type="domain" description="Pinin/SDK/MemA protein" evidence="2">
    <location>
        <begin position="157"/>
        <end position="266"/>
    </location>
</feature>
<reference evidence="3 4" key="1">
    <citation type="submission" date="2016-04" db="EMBL/GenBank/DDBJ databases">
        <title>The genome of Intoshia linei affirms orthonectids as highly simplified spiralians.</title>
        <authorList>
            <person name="Mikhailov K.V."/>
            <person name="Slusarev G.S."/>
            <person name="Nikitin M.A."/>
            <person name="Logacheva M.D."/>
            <person name="Penin A."/>
            <person name="Aleoshin V."/>
            <person name="Panchin Y.V."/>
        </authorList>
    </citation>
    <scope>NUCLEOTIDE SEQUENCE [LARGE SCALE GENOMIC DNA]</scope>
    <source>
        <strain evidence="3">Intl2013</strain>
        <tissue evidence="3">Whole animal</tissue>
    </source>
</reference>
<evidence type="ECO:0000259" key="2">
    <source>
        <dbReference type="Pfam" id="PF04696"/>
    </source>
</evidence>
<feature type="region of interest" description="Disordered" evidence="1">
    <location>
        <begin position="42"/>
        <end position="119"/>
    </location>
</feature>
<dbReference type="Proteomes" id="UP000078046">
    <property type="component" value="Unassembled WGS sequence"/>
</dbReference>
<feature type="region of interest" description="Disordered" evidence="1">
    <location>
        <begin position="309"/>
        <end position="362"/>
    </location>
</feature>
<evidence type="ECO:0000313" key="3">
    <source>
        <dbReference type="EMBL" id="OAF66622.1"/>
    </source>
</evidence>
<feature type="compositionally biased region" description="Basic and acidic residues" evidence="1">
    <location>
        <begin position="98"/>
        <end position="119"/>
    </location>
</feature>
<dbReference type="EMBL" id="LWCA01000878">
    <property type="protein sequence ID" value="OAF66622.1"/>
    <property type="molecule type" value="Genomic_DNA"/>
</dbReference>
<gene>
    <name evidence="3" type="ORF">A3Q56_05644</name>
</gene>
<proteinExistence type="predicted"/>
<feature type="compositionally biased region" description="Low complexity" evidence="1">
    <location>
        <begin position="316"/>
        <end position="325"/>
    </location>
</feature>
<evidence type="ECO:0000313" key="4">
    <source>
        <dbReference type="Proteomes" id="UP000078046"/>
    </source>
</evidence>
<feature type="compositionally biased region" description="Basic and acidic residues" evidence="1">
    <location>
        <begin position="326"/>
        <end position="362"/>
    </location>
</feature>
<name>A0A177AYP3_9BILA</name>
<dbReference type="AlphaFoldDB" id="A0A177AYP3"/>
<dbReference type="Pfam" id="PF04696">
    <property type="entry name" value="Pinin_SDK_memA"/>
    <property type="match status" value="1"/>
</dbReference>
<feature type="compositionally biased region" description="Basic residues" evidence="1">
    <location>
        <begin position="79"/>
        <end position="88"/>
    </location>
</feature>
<protein>
    <recommendedName>
        <fullName evidence="2">Pinin/SDK/MemA protein domain-containing protein</fullName>
    </recommendedName>
</protein>
<sequence>MAEIDTLSRKYEKELKKSSTNIEKIGTNFKELTGTKYINYKRRNFSNRSYEDKSRNYGPKTMRLDGAFQQNKSWDNQRKMRSISRSKKQSPNPQTERNVNDRYEDEEKPRPRKIPDKYEPESQLIPRDKMENLSRSRQAHIEKTVSKIDKKTLDGQKRRFGSMFKNLTIFKTKHDKTDSIVKKQKTIIDRVTKIAEEEKCVMNAKRFELMDNIKNEKKRAYDAKRKLFLLNNFKESRNLLEPLKKFIRTNSTPCIFYKPVEMCEKDVIKSNNTCQYVDDLISKKRKEFYNLIDDNGKTKDSDNVQQRNANLKSNDSTDSVCSTSESSHDLNGKDEYNLDCKSDKSSPKLNDKPLDKCDDVVV</sequence>
<dbReference type="InterPro" id="IPR006786">
    <property type="entry name" value="Pinin_SDK_MemA"/>
</dbReference>
<organism evidence="3 4">
    <name type="scientific">Intoshia linei</name>
    <dbReference type="NCBI Taxonomy" id="1819745"/>
    <lineage>
        <taxon>Eukaryota</taxon>
        <taxon>Metazoa</taxon>
        <taxon>Spiralia</taxon>
        <taxon>Lophotrochozoa</taxon>
        <taxon>Mesozoa</taxon>
        <taxon>Orthonectida</taxon>
        <taxon>Rhopaluridae</taxon>
        <taxon>Intoshia</taxon>
    </lineage>
</organism>
<keyword evidence="4" id="KW-1185">Reference proteome</keyword>
<evidence type="ECO:0000256" key="1">
    <source>
        <dbReference type="SAM" id="MobiDB-lite"/>
    </source>
</evidence>